<accession>A0A0K9PHE2</accession>
<reference evidence="9" key="1">
    <citation type="journal article" date="2016" name="Nature">
        <title>The genome of the seagrass Zostera marina reveals angiosperm adaptation to the sea.</title>
        <authorList>
            <person name="Olsen J.L."/>
            <person name="Rouze P."/>
            <person name="Verhelst B."/>
            <person name="Lin Y.-C."/>
            <person name="Bayer T."/>
            <person name="Collen J."/>
            <person name="Dattolo E."/>
            <person name="De Paoli E."/>
            <person name="Dittami S."/>
            <person name="Maumus F."/>
            <person name="Michel G."/>
            <person name="Kersting A."/>
            <person name="Lauritano C."/>
            <person name="Lohaus R."/>
            <person name="Toepel M."/>
            <person name="Tonon T."/>
            <person name="Vanneste K."/>
            <person name="Amirebrahimi M."/>
            <person name="Brakel J."/>
            <person name="Bostroem C."/>
            <person name="Chovatia M."/>
            <person name="Grimwood J."/>
            <person name="Jenkins J.W."/>
            <person name="Jueterbock A."/>
            <person name="Mraz A."/>
            <person name="Stam W.T."/>
            <person name="Tice H."/>
            <person name="Bornberg-Bauer E."/>
            <person name="Green P.J."/>
            <person name="Pearson G.A."/>
            <person name="Procaccini G."/>
            <person name="Duarte C.M."/>
            <person name="Schmutz J."/>
            <person name="Reusch T.B.H."/>
            <person name="Van de Peer Y."/>
        </authorList>
    </citation>
    <scope>NUCLEOTIDE SEQUENCE [LARGE SCALE GENOMIC DNA]</scope>
    <source>
        <strain evidence="9">cv. Finnish</strain>
    </source>
</reference>
<evidence type="ECO:0000256" key="5">
    <source>
        <dbReference type="ARBA" id="ARBA00047761"/>
    </source>
</evidence>
<evidence type="ECO:0000259" key="7">
    <source>
        <dbReference type="PROSITE" id="PS50969"/>
    </source>
</evidence>
<proteinExistence type="predicted"/>
<dbReference type="Gene3D" id="3.40.50.1000">
    <property type="entry name" value="HAD superfamily/HAD-like"/>
    <property type="match status" value="1"/>
</dbReference>
<feature type="domain" description="FCP1 homology" evidence="7">
    <location>
        <begin position="146"/>
        <end position="395"/>
    </location>
</feature>
<evidence type="ECO:0000313" key="9">
    <source>
        <dbReference type="Proteomes" id="UP000036987"/>
    </source>
</evidence>
<dbReference type="PANTHER" id="PTHR23081">
    <property type="entry name" value="RNA POLYMERASE II CTD PHOSPHATASE"/>
    <property type="match status" value="1"/>
</dbReference>
<comment type="catalytic activity">
    <reaction evidence="5">
        <text>O-phospho-L-seryl-[protein] + H2O = L-seryl-[protein] + phosphate</text>
        <dbReference type="Rhea" id="RHEA:20629"/>
        <dbReference type="Rhea" id="RHEA-COMP:9863"/>
        <dbReference type="Rhea" id="RHEA-COMP:11604"/>
        <dbReference type="ChEBI" id="CHEBI:15377"/>
        <dbReference type="ChEBI" id="CHEBI:29999"/>
        <dbReference type="ChEBI" id="CHEBI:43474"/>
        <dbReference type="ChEBI" id="CHEBI:83421"/>
        <dbReference type="EC" id="3.1.3.16"/>
    </reaction>
</comment>
<keyword evidence="9" id="KW-1185">Reference proteome</keyword>
<dbReference type="InterPro" id="IPR036412">
    <property type="entry name" value="HAD-like_sf"/>
</dbReference>
<evidence type="ECO:0000256" key="1">
    <source>
        <dbReference type="ARBA" id="ARBA00004123"/>
    </source>
</evidence>
<dbReference type="GO" id="GO:0008420">
    <property type="term" value="F:RNA polymerase II CTD heptapeptide repeat phosphatase activity"/>
    <property type="evidence" value="ECO:0000318"/>
    <property type="project" value="GO_Central"/>
</dbReference>
<comment type="caution">
    <text evidence="8">The sequence shown here is derived from an EMBL/GenBank/DDBJ whole genome shotgun (WGS) entry which is preliminary data.</text>
</comment>
<evidence type="ECO:0000256" key="3">
    <source>
        <dbReference type="ARBA" id="ARBA00022801"/>
    </source>
</evidence>
<evidence type="ECO:0000256" key="2">
    <source>
        <dbReference type="ARBA" id="ARBA00013081"/>
    </source>
</evidence>
<dbReference type="GO" id="GO:0005634">
    <property type="term" value="C:nucleus"/>
    <property type="evidence" value="ECO:0007669"/>
    <property type="project" value="UniProtKB-SubCell"/>
</dbReference>
<keyword evidence="4" id="KW-0539">Nucleus</keyword>
<dbReference type="PROSITE" id="PS50969">
    <property type="entry name" value="FCP1"/>
    <property type="match status" value="1"/>
</dbReference>
<dbReference type="Proteomes" id="UP000036987">
    <property type="component" value="Unassembled WGS sequence"/>
</dbReference>
<dbReference type="EC" id="3.1.3.16" evidence="2"/>
<evidence type="ECO:0000256" key="6">
    <source>
        <dbReference type="ARBA" id="ARBA00048336"/>
    </source>
</evidence>
<evidence type="ECO:0000256" key="4">
    <source>
        <dbReference type="ARBA" id="ARBA00023242"/>
    </source>
</evidence>
<organism evidence="8 9">
    <name type="scientific">Zostera marina</name>
    <name type="common">Eelgrass</name>
    <dbReference type="NCBI Taxonomy" id="29655"/>
    <lineage>
        <taxon>Eukaryota</taxon>
        <taxon>Viridiplantae</taxon>
        <taxon>Streptophyta</taxon>
        <taxon>Embryophyta</taxon>
        <taxon>Tracheophyta</taxon>
        <taxon>Spermatophyta</taxon>
        <taxon>Magnoliopsida</taxon>
        <taxon>Liliopsida</taxon>
        <taxon>Zosteraceae</taxon>
        <taxon>Zostera</taxon>
    </lineage>
</organism>
<dbReference type="InterPro" id="IPR023214">
    <property type="entry name" value="HAD_sf"/>
</dbReference>
<dbReference type="SMART" id="SM00577">
    <property type="entry name" value="CPDc"/>
    <property type="match status" value="1"/>
</dbReference>
<gene>
    <name evidence="8" type="ORF">ZOSMA_239G00050</name>
</gene>
<dbReference type="InterPro" id="IPR039189">
    <property type="entry name" value="Fcp1"/>
</dbReference>
<dbReference type="OrthoDB" id="10249888at2759"/>
<sequence length="497" mass="56874">MNQQKMRAGVKSVMYHGDTCLGEVEVFPVKNSNNSHIVNRPIFRFPNNEIRISCLSPATDRCLPHSVLQAFAPFSVRCKIQATSSDKTSPLHTLYLTCFTERRTAVVVLGHEELHMVALPSRAESFPCFWCFFVPIRLFGPCLGMLNLRCLAIVFDLDETLIVANTMKSFEDRIEGLSIRIDAEDDPLRVSGMSAELKRYLEDKVLLKQYIETNTVNDVNGRLITVQNEEVRPLTTSHIPIVRPVIRLQEKNIILTRINPEIRDTSVLVRLRPAWEDLRSYLIAKGRRRFEVYVCTMAEKDYALEMWRLLDPEAHLISPTHLLDRIVCVKSGSKKSLENVFQMGTCHPKLSMVLDDRLNVWDINDQQRVHVVPPFQPYYSPQAETTNAVPVLCVARNVACNVRGSFFKEFDDNLLRKCFNLHYEDELSDLPFPPDTSDYILSEDTYVVNENGNKDITIPDGVNGVETEKKLIPFKPKVQEKNSEEVEILQMDRSSLA</sequence>
<dbReference type="STRING" id="29655.A0A0K9PHE2"/>
<comment type="subcellular location">
    <subcellularLocation>
        <location evidence="1">Nucleus</location>
    </subcellularLocation>
</comment>
<dbReference type="SUPFAM" id="SSF56784">
    <property type="entry name" value="HAD-like"/>
    <property type="match status" value="1"/>
</dbReference>
<comment type="catalytic activity">
    <reaction evidence="6">
        <text>O-phospho-L-threonyl-[protein] + H2O = L-threonyl-[protein] + phosphate</text>
        <dbReference type="Rhea" id="RHEA:47004"/>
        <dbReference type="Rhea" id="RHEA-COMP:11060"/>
        <dbReference type="Rhea" id="RHEA-COMP:11605"/>
        <dbReference type="ChEBI" id="CHEBI:15377"/>
        <dbReference type="ChEBI" id="CHEBI:30013"/>
        <dbReference type="ChEBI" id="CHEBI:43474"/>
        <dbReference type="ChEBI" id="CHEBI:61977"/>
        <dbReference type="EC" id="3.1.3.16"/>
    </reaction>
</comment>
<dbReference type="FunFam" id="3.40.50.1000:FF:000035">
    <property type="entry name" value="RNA polymerase II C-terminal domain phosphatase-like 1"/>
    <property type="match status" value="1"/>
</dbReference>
<dbReference type="PANTHER" id="PTHR23081:SF24">
    <property type="entry name" value="RNA POLYMERASE II C-TERMINAL DOMAIN PHOSPHATASE-LIKE 2"/>
    <property type="match status" value="1"/>
</dbReference>
<dbReference type="EMBL" id="LFYR01000838">
    <property type="protein sequence ID" value="KMZ68498.1"/>
    <property type="molecule type" value="Genomic_DNA"/>
</dbReference>
<dbReference type="InterPro" id="IPR004274">
    <property type="entry name" value="FCP1_dom"/>
</dbReference>
<protein>
    <recommendedName>
        <fullName evidence="2">protein-serine/threonine phosphatase</fullName>
        <ecNumber evidence="2">3.1.3.16</ecNumber>
    </recommendedName>
</protein>
<feature type="non-terminal residue" evidence="8">
    <location>
        <position position="497"/>
    </location>
</feature>
<evidence type="ECO:0000313" key="8">
    <source>
        <dbReference type="EMBL" id="KMZ68498.1"/>
    </source>
</evidence>
<name>A0A0K9PHE2_ZOSMR</name>
<dbReference type="Pfam" id="PF03031">
    <property type="entry name" value="NIF"/>
    <property type="match status" value="1"/>
</dbReference>
<keyword evidence="3" id="KW-0378">Hydrolase</keyword>
<dbReference type="AlphaFoldDB" id="A0A0K9PHE2"/>